<evidence type="ECO:0000313" key="14">
    <source>
        <dbReference type="Proteomes" id="UP001218188"/>
    </source>
</evidence>
<feature type="compositionally biased region" description="Acidic residues" evidence="10">
    <location>
        <begin position="349"/>
        <end position="362"/>
    </location>
</feature>
<feature type="region of interest" description="Disordered" evidence="10">
    <location>
        <begin position="341"/>
        <end position="362"/>
    </location>
</feature>
<keyword evidence="4" id="KW-0805">Transcription regulation</keyword>
<evidence type="ECO:0000259" key="12">
    <source>
        <dbReference type="Pfam" id="PF17683"/>
    </source>
</evidence>
<dbReference type="SUPFAM" id="SSF50916">
    <property type="entry name" value="Rap30/74 interaction domains"/>
    <property type="match status" value="1"/>
</dbReference>
<dbReference type="Proteomes" id="UP001218188">
    <property type="component" value="Unassembled WGS sequence"/>
</dbReference>
<dbReference type="InterPro" id="IPR040504">
    <property type="entry name" value="TFIIF_beta_N"/>
</dbReference>
<dbReference type="GO" id="GO:0006367">
    <property type="term" value="P:transcription initiation at RNA polymerase II promoter"/>
    <property type="evidence" value="ECO:0007669"/>
    <property type="project" value="InterPro"/>
</dbReference>
<protein>
    <recommendedName>
        <fullName evidence="3">Transcription initiation factor IIF subunit beta</fullName>
    </recommendedName>
    <alternativeName>
        <fullName evidence="9">TFIIF medium subunit</fullName>
    </alternativeName>
    <alternativeName>
        <fullName evidence="8">TFIIF-beta</fullName>
    </alternativeName>
</protein>
<dbReference type="EMBL" id="JARJCM010000109">
    <property type="protein sequence ID" value="KAJ7028714.1"/>
    <property type="molecule type" value="Genomic_DNA"/>
</dbReference>
<keyword evidence="6" id="KW-0804">Transcription</keyword>
<dbReference type="InterPro" id="IPR040450">
    <property type="entry name" value="TFIIF_beta_HTH"/>
</dbReference>
<name>A0AAD6SIL3_9AGAR</name>
<feature type="region of interest" description="Disordered" evidence="10">
    <location>
        <begin position="1"/>
        <end position="32"/>
    </location>
</feature>
<dbReference type="Pfam" id="PF02270">
    <property type="entry name" value="TFIIF_beta"/>
    <property type="match status" value="1"/>
</dbReference>
<evidence type="ECO:0000313" key="13">
    <source>
        <dbReference type="EMBL" id="KAJ7028714.1"/>
    </source>
</evidence>
<dbReference type="PANTHER" id="PTHR10445">
    <property type="entry name" value="GENERAL TRANSCRIPTION FACTOR IIF SUBUNIT 2"/>
    <property type="match status" value="1"/>
</dbReference>
<comment type="subcellular location">
    <subcellularLocation>
        <location evidence="1">Nucleus</location>
    </subcellularLocation>
</comment>
<evidence type="ECO:0000256" key="5">
    <source>
        <dbReference type="ARBA" id="ARBA00023125"/>
    </source>
</evidence>
<reference evidence="13" key="1">
    <citation type="submission" date="2023-03" db="EMBL/GenBank/DDBJ databases">
        <title>Massive genome expansion in bonnet fungi (Mycena s.s.) driven by repeated elements and novel gene families across ecological guilds.</title>
        <authorList>
            <consortium name="Lawrence Berkeley National Laboratory"/>
            <person name="Harder C.B."/>
            <person name="Miyauchi S."/>
            <person name="Viragh M."/>
            <person name="Kuo A."/>
            <person name="Thoen E."/>
            <person name="Andreopoulos B."/>
            <person name="Lu D."/>
            <person name="Skrede I."/>
            <person name="Drula E."/>
            <person name="Henrissat B."/>
            <person name="Morin E."/>
            <person name="Kohler A."/>
            <person name="Barry K."/>
            <person name="LaButti K."/>
            <person name="Morin E."/>
            <person name="Salamov A."/>
            <person name="Lipzen A."/>
            <person name="Mereny Z."/>
            <person name="Hegedus B."/>
            <person name="Baldrian P."/>
            <person name="Stursova M."/>
            <person name="Weitz H."/>
            <person name="Taylor A."/>
            <person name="Grigoriev I.V."/>
            <person name="Nagy L.G."/>
            <person name="Martin F."/>
            <person name="Kauserud H."/>
        </authorList>
    </citation>
    <scope>NUCLEOTIDE SEQUENCE</scope>
    <source>
        <strain evidence="13">CBHHK200</strain>
    </source>
</reference>
<dbReference type="InterPro" id="IPR003196">
    <property type="entry name" value="TFIIF_beta"/>
</dbReference>
<keyword evidence="14" id="KW-1185">Reference proteome</keyword>
<sequence length="362" mass="40127">MDLADADDKKPFDVDAVDAGGDEDAQPDPDEQLMLDQGHGRVWLVKIPKFLLQRWTALNREDVHLATIRVYQDPKPGARTRMFLFLPPNSDPTTKEPPPAQNPNRPHFAHTTSYAVDGGAEPDCYELDMVNDHVENQIVIAERPKDPTLSVSASAAAATPNTRARTTILTGRIKHDCNLRPALTASYRRQMRERHIKYNTPTRQIKRIEDANIAGGRGGVNRLTSGVGVGADGAFSGLIKTKAKPAKGQFERMARIPRNQLLDLIFQLFRDTPRWGIKPLRERTQQPEAYLKEVLSEVAFLNKTGEFASLWELKETFKDAGSAVGNIAGAGELISFGSTVDPDVKMEGAEDDENDDDMEEVS</sequence>
<evidence type="ECO:0000259" key="11">
    <source>
        <dbReference type="Pfam" id="PF02270"/>
    </source>
</evidence>
<evidence type="ECO:0000256" key="4">
    <source>
        <dbReference type="ARBA" id="ARBA00023015"/>
    </source>
</evidence>
<evidence type="ECO:0000256" key="6">
    <source>
        <dbReference type="ARBA" id="ARBA00023163"/>
    </source>
</evidence>
<comment type="caution">
    <text evidence="13">The sequence shown here is derived from an EMBL/GenBank/DDBJ whole genome shotgun (WGS) entry which is preliminary data.</text>
</comment>
<dbReference type="SUPFAM" id="SSF46785">
    <property type="entry name" value="Winged helix' DNA-binding domain"/>
    <property type="match status" value="1"/>
</dbReference>
<feature type="region of interest" description="Disordered" evidence="10">
    <location>
        <begin position="87"/>
        <end position="109"/>
    </location>
</feature>
<gene>
    <name evidence="13" type="ORF">C8F04DRAFT_1118452</name>
</gene>
<dbReference type="GO" id="GO:0005674">
    <property type="term" value="C:transcription factor TFIIF complex"/>
    <property type="evidence" value="ECO:0007669"/>
    <property type="project" value="InterPro"/>
</dbReference>
<feature type="compositionally biased region" description="Basic and acidic residues" evidence="10">
    <location>
        <begin position="1"/>
        <end position="13"/>
    </location>
</feature>
<feature type="compositionally biased region" description="Acidic residues" evidence="10">
    <location>
        <begin position="20"/>
        <end position="32"/>
    </location>
</feature>
<dbReference type="InterPro" id="IPR036388">
    <property type="entry name" value="WH-like_DNA-bd_sf"/>
</dbReference>
<dbReference type="Pfam" id="PF17683">
    <property type="entry name" value="TFIIF_beta_N"/>
    <property type="match status" value="1"/>
</dbReference>
<evidence type="ECO:0000256" key="3">
    <source>
        <dbReference type="ARBA" id="ARBA00021453"/>
    </source>
</evidence>
<evidence type="ECO:0000256" key="1">
    <source>
        <dbReference type="ARBA" id="ARBA00004123"/>
    </source>
</evidence>
<evidence type="ECO:0000256" key="8">
    <source>
        <dbReference type="ARBA" id="ARBA00081473"/>
    </source>
</evidence>
<dbReference type="CDD" id="cd07980">
    <property type="entry name" value="TFIIF_beta"/>
    <property type="match status" value="1"/>
</dbReference>
<evidence type="ECO:0000256" key="9">
    <source>
        <dbReference type="ARBA" id="ARBA00081863"/>
    </source>
</evidence>
<dbReference type="GO" id="GO:0003677">
    <property type="term" value="F:DNA binding"/>
    <property type="evidence" value="ECO:0007669"/>
    <property type="project" value="UniProtKB-KW"/>
</dbReference>
<accession>A0AAD6SIL3</accession>
<comment type="similarity">
    <text evidence="2">Belongs to the TFIIF beta subunit family.</text>
</comment>
<dbReference type="FunFam" id="1.10.10.10:FF:000035">
    <property type="entry name" value="General transcription factor IIF subunit 2"/>
    <property type="match status" value="1"/>
</dbReference>
<organism evidence="13 14">
    <name type="scientific">Mycena alexandri</name>
    <dbReference type="NCBI Taxonomy" id="1745969"/>
    <lineage>
        <taxon>Eukaryota</taxon>
        <taxon>Fungi</taxon>
        <taxon>Dikarya</taxon>
        <taxon>Basidiomycota</taxon>
        <taxon>Agaricomycotina</taxon>
        <taxon>Agaricomycetes</taxon>
        <taxon>Agaricomycetidae</taxon>
        <taxon>Agaricales</taxon>
        <taxon>Marasmiineae</taxon>
        <taxon>Mycenaceae</taxon>
        <taxon>Mycena</taxon>
    </lineage>
</organism>
<dbReference type="AlphaFoldDB" id="A0AAD6SIL3"/>
<dbReference type="InterPro" id="IPR011039">
    <property type="entry name" value="TFIIF_interaction"/>
</dbReference>
<evidence type="ECO:0000256" key="2">
    <source>
        <dbReference type="ARBA" id="ARBA00009543"/>
    </source>
</evidence>
<dbReference type="Gene3D" id="1.10.10.10">
    <property type="entry name" value="Winged helix-like DNA-binding domain superfamily/Winged helix DNA-binding domain"/>
    <property type="match status" value="1"/>
</dbReference>
<proteinExistence type="inferred from homology"/>
<keyword evidence="5" id="KW-0238">DNA-binding</keyword>
<dbReference type="PANTHER" id="PTHR10445:SF0">
    <property type="entry name" value="GENERAL TRANSCRIPTION FACTOR IIF SUBUNIT 2"/>
    <property type="match status" value="1"/>
</dbReference>
<feature type="domain" description="TFIIF beta subunit N-terminal" evidence="12">
    <location>
        <begin position="41"/>
        <end position="182"/>
    </location>
</feature>
<evidence type="ECO:0000256" key="7">
    <source>
        <dbReference type="ARBA" id="ARBA00023242"/>
    </source>
</evidence>
<evidence type="ECO:0000256" key="10">
    <source>
        <dbReference type="SAM" id="MobiDB-lite"/>
    </source>
</evidence>
<feature type="domain" description="TFIIF beta subunit HTH" evidence="11">
    <location>
        <begin position="254"/>
        <end position="318"/>
    </location>
</feature>
<keyword evidence="7" id="KW-0539">Nucleus</keyword>
<dbReference type="InterPro" id="IPR036390">
    <property type="entry name" value="WH_DNA-bd_sf"/>
</dbReference>